<accession>A0A845BEE3</accession>
<dbReference type="NCBIfam" id="NF033446">
    <property type="entry name" value="BREX_PglZ_2"/>
    <property type="match status" value="1"/>
</dbReference>
<name>A0A845BEE3_9PROT</name>
<proteinExistence type="predicted"/>
<dbReference type="InterPro" id="IPR047992">
    <property type="entry name" value="BREX_PglZ"/>
</dbReference>
<reference evidence="5 6" key="1">
    <citation type="submission" date="2019-03" db="EMBL/GenBank/DDBJ databases">
        <title>Roseomonas sp. a novel Roseomonas species isolated from Sea whip Gorgonian.</title>
        <authorList>
            <person name="Li F."/>
            <person name="Pan X."/>
            <person name="Huang S."/>
            <person name="Li Z."/>
            <person name="Meng B."/>
        </authorList>
    </citation>
    <scope>NUCLEOTIDE SEQUENCE [LARGE SCALE GENOMIC DNA]</scope>
    <source>
        <strain evidence="5 6">M0104</strain>
    </source>
</reference>
<protein>
    <submittedName>
        <fullName evidence="5">BREX-2 system phosphatase PglZ</fullName>
    </submittedName>
</protein>
<feature type="region of interest" description="Disordered" evidence="1">
    <location>
        <begin position="726"/>
        <end position="799"/>
    </location>
</feature>
<evidence type="ECO:0000256" key="1">
    <source>
        <dbReference type="SAM" id="MobiDB-lite"/>
    </source>
</evidence>
<dbReference type="Pfam" id="PF08665">
    <property type="entry name" value="PglZ"/>
    <property type="match status" value="1"/>
</dbReference>
<dbReference type="OrthoDB" id="6725302at2"/>
<dbReference type="EMBL" id="SNVJ01000032">
    <property type="protein sequence ID" value="MXP65943.1"/>
    <property type="molecule type" value="Genomic_DNA"/>
</dbReference>
<dbReference type="Pfam" id="PF25862">
    <property type="entry name" value="PglZ_1st"/>
    <property type="match status" value="1"/>
</dbReference>
<evidence type="ECO:0000259" key="4">
    <source>
        <dbReference type="Pfam" id="PF25863"/>
    </source>
</evidence>
<evidence type="ECO:0000259" key="2">
    <source>
        <dbReference type="Pfam" id="PF25861"/>
    </source>
</evidence>
<dbReference type="Pfam" id="PF25861">
    <property type="entry name" value="PglZ_2nd"/>
    <property type="match status" value="1"/>
</dbReference>
<comment type="caution">
    <text evidence="5">The sequence shown here is derived from an EMBL/GenBank/DDBJ whole genome shotgun (WGS) entry which is preliminary data.</text>
</comment>
<organism evidence="5 6">
    <name type="scientific">Teichococcus coralli</name>
    <dbReference type="NCBI Taxonomy" id="2545983"/>
    <lineage>
        <taxon>Bacteria</taxon>
        <taxon>Pseudomonadati</taxon>
        <taxon>Pseudomonadota</taxon>
        <taxon>Alphaproteobacteria</taxon>
        <taxon>Acetobacterales</taxon>
        <taxon>Roseomonadaceae</taxon>
        <taxon>Roseomonas</taxon>
    </lineage>
</organism>
<keyword evidence="6" id="KW-1185">Reference proteome</keyword>
<feature type="domain" description="Alkaline phosphatase-like protein PglZ C-terminal" evidence="4">
    <location>
        <begin position="802"/>
        <end position="900"/>
    </location>
</feature>
<dbReference type="InterPro" id="IPR058880">
    <property type="entry name" value="PglZ_N"/>
</dbReference>
<dbReference type="InterPro" id="IPR058881">
    <property type="entry name" value="PglZ_2nd"/>
</dbReference>
<sequence>MSPLLAPDRAEIERALEDLLRRDAGARVLAMRSPVKRTWPETIELRGKRFRIAWCPSELEMRERLNEMEADADGMILLTPLDAAALAGDIVARFPRARLEQTDRWSALRSLFKAHAVDPRLAAQRWLADLLLAHVPADGYRPASGGVLDLDTAWRAALEEVLGLPEGRGDAAALLTWTLDPVGLDRLARLPPDVRQALAGRLGMEGGPAAALVLGAAVAGRGGDALAIALACGVVFGEAAPRVELRDAAVRLEPLVGGVPIDPDVGRSLAEAGRRVLDRLARDNPGASRAAEARTAAILSDVRAEAAAGLSPALQLGFDARLREAADALGRAAETGQADDAGAAWDRVREVVGHDRAGDNAARIGRLTMAARIVGWLARGRQRAVRTFAEAAAGYAQEGGFVDRARQALRGGDQLPDVAAAYSRVAKAAAAQRDAENQSFATLLKGWNQGGGHGDVPLPVERVLEVVVAPLAREKPVLLLVFDGLSFAVWRHLAETVGRLGWSELTPTDGRGAFIGAAALPSVTEISRASLLGGRLTRGDQAAERAGFAGLPSLVAASRAGKPPRLFHKADLASGPELGVDVQAAVADYQQRIVGIVHNAVDAQLSGSDQLEITWSADDFRQVSAILHTARQAGRIVVVTGDHGHVLDEGTVQMPGGAGDRWRSAGTAPGDGEVALAGGRVLAPGGATTIVAAWSERLRFAARRGGYHGGAAPQEVLVPVAVLSSGDPPSGWTEAPPAEPAWWRGAEGEPSPPRKPEVASTPAGRRKSEPRQVDLFVSEADGRGGASDTGAASQARVPTGSAPPWIEALLRSESYAAQRILAGRGAPPDDQIRALLAALAARGGRITRAGLAQALGTPVLRLAGFVSAARRVLNLDQAQILVVDGEDVVLDEALLRVQFELGGRR</sequence>
<dbReference type="AlphaFoldDB" id="A0A845BEE3"/>
<evidence type="ECO:0000259" key="3">
    <source>
        <dbReference type="Pfam" id="PF25862"/>
    </source>
</evidence>
<dbReference type="InterPro" id="IPR058882">
    <property type="entry name" value="PglZ_C"/>
</dbReference>
<dbReference type="RefSeq" id="WP_160939351.1">
    <property type="nucleotide sequence ID" value="NZ_SNVJ01000032.1"/>
</dbReference>
<gene>
    <name evidence="5" type="primary">pglZ</name>
    <name evidence="5" type="ORF">E0493_21585</name>
</gene>
<feature type="domain" description="Alkaline phosphatase-like protein PglZ N-terminal" evidence="3">
    <location>
        <begin position="13"/>
        <end position="103"/>
    </location>
</feature>
<evidence type="ECO:0000313" key="5">
    <source>
        <dbReference type="EMBL" id="MXP65943.1"/>
    </source>
</evidence>
<dbReference type="Proteomes" id="UP000460715">
    <property type="component" value="Unassembled WGS sequence"/>
</dbReference>
<dbReference type="Pfam" id="PF25863">
    <property type="entry name" value="PglZ_C"/>
    <property type="match status" value="1"/>
</dbReference>
<evidence type="ECO:0000313" key="6">
    <source>
        <dbReference type="Proteomes" id="UP000460715"/>
    </source>
</evidence>
<feature type="domain" description="Alkaline phosphatase-like protein PglZ second" evidence="2">
    <location>
        <begin position="170"/>
        <end position="312"/>
    </location>
</feature>